<name>A0AAW1ICV5_POPJA</name>
<protein>
    <submittedName>
        <fullName evidence="1">Uncharacterized protein</fullName>
    </submittedName>
</protein>
<evidence type="ECO:0000313" key="1">
    <source>
        <dbReference type="EMBL" id="KAK9687066.1"/>
    </source>
</evidence>
<gene>
    <name evidence="1" type="ORF">QE152_g36739</name>
</gene>
<accession>A0AAW1ICV5</accession>
<sequence>MRIINEVNFLKCKGFKYNGAIYAVHLEAIVCDAPARAFIKSIKGQRDTRDGCERCFIKGSLLNHRMVFTFETDENELRTDTNFRERLQPEHHLDESPLTKLHDFGLISNMPLDYMHMILNIIWTNHL</sequence>
<dbReference type="Proteomes" id="UP001458880">
    <property type="component" value="Unassembled WGS sequence"/>
</dbReference>
<evidence type="ECO:0000313" key="2">
    <source>
        <dbReference type="Proteomes" id="UP001458880"/>
    </source>
</evidence>
<dbReference type="EMBL" id="JASPKY010000664">
    <property type="protein sequence ID" value="KAK9687066.1"/>
    <property type="molecule type" value="Genomic_DNA"/>
</dbReference>
<proteinExistence type="predicted"/>
<keyword evidence="2" id="KW-1185">Reference proteome</keyword>
<dbReference type="PANTHER" id="PTHR33053:SF25">
    <property type="entry name" value="TRANSPOSASE DOMAIN-CONTAINING PROTEIN"/>
    <property type="match status" value="1"/>
</dbReference>
<dbReference type="AlphaFoldDB" id="A0AAW1ICV5"/>
<dbReference type="PANTHER" id="PTHR33053">
    <property type="entry name" value="PROTEIN, PUTATIVE-RELATED"/>
    <property type="match status" value="1"/>
</dbReference>
<reference evidence="1 2" key="1">
    <citation type="journal article" date="2024" name="BMC Genomics">
        <title>De novo assembly and annotation of Popillia japonica's genome with initial clues to its potential as an invasive pest.</title>
        <authorList>
            <person name="Cucini C."/>
            <person name="Boschi S."/>
            <person name="Funari R."/>
            <person name="Cardaioli E."/>
            <person name="Iannotti N."/>
            <person name="Marturano G."/>
            <person name="Paoli F."/>
            <person name="Bruttini M."/>
            <person name="Carapelli A."/>
            <person name="Frati F."/>
            <person name="Nardi F."/>
        </authorList>
    </citation>
    <scope>NUCLEOTIDE SEQUENCE [LARGE SCALE GENOMIC DNA]</scope>
    <source>
        <strain evidence="1">DMR45628</strain>
    </source>
</reference>
<organism evidence="1 2">
    <name type="scientific">Popillia japonica</name>
    <name type="common">Japanese beetle</name>
    <dbReference type="NCBI Taxonomy" id="7064"/>
    <lineage>
        <taxon>Eukaryota</taxon>
        <taxon>Metazoa</taxon>
        <taxon>Ecdysozoa</taxon>
        <taxon>Arthropoda</taxon>
        <taxon>Hexapoda</taxon>
        <taxon>Insecta</taxon>
        <taxon>Pterygota</taxon>
        <taxon>Neoptera</taxon>
        <taxon>Endopterygota</taxon>
        <taxon>Coleoptera</taxon>
        <taxon>Polyphaga</taxon>
        <taxon>Scarabaeiformia</taxon>
        <taxon>Scarabaeidae</taxon>
        <taxon>Rutelinae</taxon>
        <taxon>Popillia</taxon>
    </lineage>
</organism>
<comment type="caution">
    <text evidence="1">The sequence shown here is derived from an EMBL/GenBank/DDBJ whole genome shotgun (WGS) entry which is preliminary data.</text>
</comment>